<keyword evidence="3" id="KW-1185">Reference proteome</keyword>
<name>A0A319AXN8_ASPVC</name>
<sequence length="159" mass="16520">MPTITPQPHIQSQSQSQSQSHPRSPFTTSDENNSVTWEHLEHAPPSLSSLSADTTARNNDGRSTAENYSGRVPGLEMRARSEAVHVEDVMGMGDGTGATTGMGMGPGPGRAPAIRIYPPGDTVSTSASVSMVGGDGGEQRGGGSTKSASFFGRYEGLGR</sequence>
<gene>
    <name evidence="2" type="ORF">BO88DRAFT_150923</name>
</gene>
<dbReference type="AlphaFoldDB" id="A0A319AXN8"/>
<feature type="region of interest" description="Disordered" evidence="1">
    <location>
        <begin position="124"/>
        <end position="159"/>
    </location>
</feature>
<dbReference type="OrthoDB" id="10525306at2759"/>
<feature type="region of interest" description="Disordered" evidence="1">
    <location>
        <begin position="1"/>
        <end position="76"/>
    </location>
</feature>
<feature type="compositionally biased region" description="Polar residues" evidence="1">
    <location>
        <begin position="1"/>
        <end position="10"/>
    </location>
</feature>
<accession>A0A319AXN8</accession>
<dbReference type="Proteomes" id="UP000248405">
    <property type="component" value="Unassembled WGS sequence"/>
</dbReference>
<feature type="compositionally biased region" description="Gly residues" evidence="1">
    <location>
        <begin position="133"/>
        <end position="144"/>
    </location>
</feature>
<evidence type="ECO:0000313" key="2">
    <source>
        <dbReference type="EMBL" id="PYH65077.1"/>
    </source>
</evidence>
<feature type="compositionally biased region" description="Polar residues" evidence="1">
    <location>
        <begin position="46"/>
        <end position="67"/>
    </location>
</feature>
<reference evidence="2" key="1">
    <citation type="submission" date="2016-12" db="EMBL/GenBank/DDBJ databases">
        <title>The genomes of Aspergillus section Nigri reveals drivers in fungal speciation.</title>
        <authorList>
            <consortium name="DOE Joint Genome Institute"/>
            <person name="Vesth T.C."/>
            <person name="Nybo J."/>
            <person name="Theobald S."/>
            <person name="Brandl J."/>
            <person name="Frisvad J.C."/>
            <person name="Nielsen K.F."/>
            <person name="Lyhne E.K."/>
            <person name="Kogle M.E."/>
            <person name="Kuo A."/>
            <person name="Riley R."/>
            <person name="Clum A."/>
            <person name="Nolan M."/>
            <person name="Lipzen A."/>
            <person name="Salamov A."/>
            <person name="Henrissat B."/>
            <person name="Wiebenga A."/>
            <person name="De Vries R.P."/>
            <person name="Grigoriev I.V."/>
            <person name="Mortensen U.H."/>
            <person name="Andersen M.R."/>
            <person name="Baker S.E."/>
        </authorList>
    </citation>
    <scope>NUCLEOTIDE SEQUENCE [LARGE SCALE GENOMIC DNA]</scope>
    <source>
        <strain evidence="2">CBS 113365</strain>
    </source>
</reference>
<dbReference type="GeneID" id="37206108"/>
<protein>
    <submittedName>
        <fullName evidence="2">Uncharacterized protein</fullName>
    </submittedName>
</protein>
<evidence type="ECO:0000256" key="1">
    <source>
        <dbReference type="SAM" id="MobiDB-lite"/>
    </source>
</evidence>
<dbReference type="RefSeq" id="XP_025558871.1">
    <property type="nucleotide sequence ID" value="XM_025701516.1"/>
</dbReference>
<dbReference type="EMBL" id="KZ821640">
    <property type="protein sequence ID" value="PYH65077.1"/>
    <property type="molecule type" value="Genomic_DNA"/>
</dbReference>
<evidence type="ECO:0000313" key="3">
    <source>
        <dbReference type="Proteomes" id="UP000248405"/>
    </source>
</evidence>
<organism evidence="2 3">
    <name type="scientific">Aspergillus vadensis (strain CBS 113365 / IMI 142717 / IBT 24658)</name>
    <dbReference type="NCBI Taxonomy" id="1448311"/>
    <lineage>
        <taxon>Eukaryota</taxon>
        <taxon>Fungi</taxon>
        <taxon>Dikarya</taxon>
        <taxon>Ascomycota</taxon>
        <taxon>Pezizomycotina</taxon>
        <taxon>Eurotiomycetes</taxon>
        <taxon>Eurotiomycetidae</taxon>
        <taxon>Eurotiales</taxon>
        <taxon>Aspergillaceae</taxon>
        <taxon>Aspergillus</taxon>
        <taxon>Aspergillus subgen. Circumdati</taxon>
    </lineage>
</organism>
<proteinExistence type="predicted"/>
<feature type="compositionally biased region" description="Low complexity" evidence="1">
    <location>
        <begin position="11"/>
        <end position="20"/>
    </location>
</feature>
<feature type="compositionally biased region" description="Polar residues" evidence="1">
    <location>
        <begin position="21"/>
        <end position="36"/>
    </location>
</feature>